<accession>L5LY62</accession>
<dbReference type="Proteomes" id="UP000010556">
    <property type="component" value="Unassembled WGS sequence"/>
</dbReference>
<dbReference type="GO" id="GO:0005839">
    <property type="term" value="C:proteasome core complex"/>
    <property type="evidence" value="ECO:0007669"/>
    <property type="project" value="InterPro"/>
</dbReference>
<keyword evidence="2" id="KW-1185">Reference proteome</keyword>
<organism evidence="1 2">
    <name type="scientific">Myotis davidii</name>
    <name type="common">David's myotis</name>
    <dbReference type="NCBI Taxonomy" id="225400"/>
    <lineage>
        <taxon>Eukaryota</taxon>
        <taxon>Metazoa</taxon>
        <taxon>Chordata</taxon>
        <taxon>Craniata</taxon>
        <taxon>Vertebrata</taxon>
        <taxon>Euteleostomi</taxon>
        <taxon>Mammalia</taxon>
        <taxon>Eutheria</taxon>
        <taxon>Laurasiatheria</taxon>
        <taxon>Chiroptera</taxon>
        <taxon>Yangochiroptera</taxon>
        <taxon>Vespertilionidae</taxon>
        <taxon>Myotis</taxon>
    </lineage>
</organism>
<evidence type="ECO:0000313" key="1">
    <source>
        <dbReference type="EMBL" id="ELK30418.1"/>
    </source>
</evidence>
<dbReference type="InterPro" id="IPR001353">
    <property type="entry name" value="Proteasome_sua/b"/>
</dbReference>
<dbReference type="GO" id="GO:0051603">
    <property type="term" value="P:proteolysis involved in protein catabolic process"/>
    <property type="evidence" value="ECO:0007669"/>
    <property type="project" value="InterPro"/>
</dbReference>
<dbReference type="AlphaFoldDB" id="L5LY62"/>
<dbReference type="EMBL" id="KB107011">
    <property type="protein sequence ID" value="ELK30418.1"/>
    <property type="molecule type" value="Genomic_DNA"/>
</dbReference>
<keyword evidence="1" id="KW-0647">Proteasome</keyword>
<reference evidence="2" key="1">
    <citation type="journal article" date="2013" name="Science">
        <title>Comparative analysis of bat genomes provides insight into the evolution of flight and immunity.</title>
        <authorList>
            <person name="Zhang G."/>
            <person name="Cowled C."/>
            <person name="Shi Z."/>
            <person name="Huang Z."/>
            <person name="Bishop-Lilly K.A."/>
            <person name="Fang X."/>
            <person name="Wynne J.W."/>
            <person name="Xiong Z."/>
            <person name="Baker M.L."/>
            <person name="Zhao W."/>
            <person name="Tachedjian M."/>
            <person name="Zhu Y."/>
            <person name="Zhou P."/>
            <person name="Jiang X."/>
            <person name="Ng J."/>
            <person name="Yang L."/>
            <person name="Wu L."/>
            <person name="Xiao J."/>
            <person name="Feng Y."/>
            <person name="Chen Y."/>
            <person name="Sun X."/>
            <person name="Zhang Y."/>
            <person name="Marsh G.A."/>
            <person name="Crameri G."/>
            <person name="Broder C.C."/>
            <person name="Frey K.G."/>
            <person name="Wang L.F."/>
            <person name="Wang J."/>
        </authorList>
    </citation>
    <scope>NUCLEOTIDE SEQUENCE [LARGE SCALE GENOMIC DNA]</scope>
</reference>
<dbReference type="Pfam" id="PF00227">
    <property type="entry name" value="Proteasome"/>
    <property type="match status" value="1"/>
</dbReference>
<dbReference type="SUPFAM" id="SSF56235">
    <property type="entry name" value="N-terminal nucleophile aminohydrolases (Ntn hydrolases)"/>
    <property type="match status" value="1"/>
</dbReference>
<gene>
    <name evidence="1" type="ORF">MDA_GLEAN10006579</name>
</gene>
<name>L5LY62_MYODS</name>
<dbReference type="InterPro" id="IPR029055">
    <property type="entry name" value="Ntn_hydrolases_N"/>
</dbReference>
<evidence type="ECO:0000313" key="2">
    <source>
        <dbReference type="Proteomes" id="UP000010556"/>
    </source>
</evidence>
<protein>
    <submittedName>
        <fullName evidence="1">Proteasome subunit alpha type-7</fullName>
    </submittedName>
</protein>
<sequence>MERVLRFSILSEPIYRRVQQREADPSGTHYVWKANAIGQDAKSVCEILEKNYADESIEVEDLTIKLVMKALLEVV</sequence>
<proteinExistence type="predicted"/>
<dbReference type="Gene3D" id="3.60.20.10">
    <property type="entry name" value="Glutamine Phosphoribosylpyrophosphate, subunit 1, domain 1"/>
    <property type="match status" value="1"/>
</dbReference>